<dbReference type="RefSeq" id="WP_167166581.1">
    <property type="nucleotide sequence ID" value="NZ_BAAAOO010000011.1"/>
</dbReference>
<dbReference type="EMBL" id="JAAMOZ010000001">
    <property type="protein sequence ID" value="NIH57127.1"/>
    <property type="molecule type" value="Genomic_DNA"/>
</dbReference>
<evidence type="ECO:0008006" key="3">
    <source>
        <dbReference type="Google" id="ProtNLM"/>
    </source>
</evidence>
<comment type="caution">
    <text evidence="1">The sequence shown here is derived from an EMBL/GenBank/DDBJ whole genome shotgun (WGS) entry which is preliminary data.</text>
</comment>
<dbReference type="Pfam" id="PF06821">
    <property type="entry name" value="Ser_hydrolase"/>
    <property type="match status" value="1"/>
</dbReference>
<dbReference type="PANTHER" id="PTHR15394">
    <property type="entry name" value="SERINE HYDROLASE RBBP9"/>
    <property type="match status" value="1"/>
</dbReference>
<accession>A0ABX0SK44</accession>
<dbReference type="InterPro" id="IPR029058">
    <property type="entry name" value="AB_hydrolase_fold"/>
</dbReference>
<dbReference type="Proteomes" id="UP000749311">
    <property type="component" value="Unassembled WGS sequence"/>
</dbReference>
<organism evidence="1 2">
    <name type="scientific">Brooklawnia cerclae</name>
    <dbReference type="NCBI Taxonomy" id="349934"/>
    <lineage>
        <taxon>Bacteria</taxon>
        <taxon>Bacillati</taxon>
        <taxon>Actinomycetota</taxon>
        <taxon>Actinomycetes</taxon>
        <taxon>Propionibacteriales</taxon>
        <taxon>Propionibacteriaceae</taxon>
        <taxon>Brooklawnia</taxon>
    </lineage>
</organism>
<keyword evidence="2" id="KW-1185">Reference proteome</keyword>
<dbReference type="Gene3D" id="3.40.50.1820">
    <property type="entry name" value="alpha/beta hydrolase"/>
    <property type="match status" value="1"/>
</dbReference>
<sequence length="186" mass="20293">MSIERVIVFHGYQASPSDHWFGWLADELATTGASVRIPTMPNSDDPDRESWVAQAAREIGAPDEHTAIVTHSLGGVTALHALDRIDGDWTLGAFIAVAGFVQPLPELPPLDAFTVRAPDVHRTTSRTVYRRVLLSADDPFVPVDHALTLARLLDAETTTFPSAGHFLGRDGFTRLPHVLAQLRARA</sequence>
<dbReference type="PANTHER" id="PTHR15394:SF3">
    <property type="entry name" value="SERINE HYDROLASE RBBP9"/>
    <property type="match status" value="1"/>
</dbReference>
<name>A0ABX0SK44_9ACTN</name>
<gene>
    <name evidence="1" type="ORF">FB473_001772</name>
</gene>
<evidence type="ECO:0000313" key="2">
    <source>
        <dbReference type="Proteomes" id="UP000749311"/>
    </source>
</evidence>
<protein>
    <recommendedName>
        <fullName evidence="3">Serine hydrolase family protein</fullName>
    </recommendedName>
</protein>
<reference evidence="1 2" key="1">
    <citation type="submission" date="2020-02" db="EMBL/GenBank/DDBJ databases">
        <title>Sequencing the genomes of 1000 actinobacteria strains.</title>
        <authorList>
            <person name="Klenk H.-P."/>
        </authorList>
    </citation>
    <scope>NUCLEOTIDE SEQUENCE [LARGE SCALE GENOMIC DNA]</scope>
    <source>
        <strain evidence="1 2">DSM 19609</strain>
    </source>
</reference>
<proteinExistence type="predicted"/>
<evidence type="ECO:0000313" key="1">
    <source>
        <dbReference type="EMBL" id="NIH57127.1"/>
    </source>
</evidence>
<dbReference type="InterPro" id="IPR010662">
    <property type="entry name" value="RBBP9/YdeN"/>
</dbReference>
<dbReference type="SUPFAM" id="SSF53474">
    <property type="entry name" value="alpha/beta-Hydrolases"/>
    <property type="match status" value="1"/>
</dbReference>